<dbReference type="OrthoDB" id="2663043at2"/>
<keyword evidence="3" id="KW-1185">Reference proteome</keyword>
<dbReference type="STRING" id="494026.PGLA_03035"/>
<feature type="signal peptide" evidence="1">
    <location>
        <begin position="1"/>
        <end position="17"/>
    </location>
</feature>
<comment type="caution">
    <text evidence="2">The sequence shown here is derived from an EMBL/GenBank/DDBJ whole genome shotgun (WGS) entry which is preliminary data.</text>
</comment>
<sequence>MKYLTLLVCIFLLSACAKFEPITQDDINSYGELNKIKIIDYTILDEQSALILEVDGSVAQVSTITKRKNKSITPVESMSAAWNEDEEGVSVERALGYFCVVVHDKAVEHDMDFVIINYLDDNGVQKDRFDLNGKQGVLIKMDPKYEGGGMVAIYGNDGFIQEKMYYP</sequence>
<dbReference type="EMBL" id="LVJH01000003">
    <property type="protein sequence ID" value="OAB45251.1"/>
    <property type="molecule type" value="Genomic_DNA"/>
</dbReference>
<evidence type="ECO:0000256" key="1">
    <source>
        <dbReference type="SAM" id="SignalP"/>
    </source>
</evidence>
<feature type="chain" id="PRO_5007899151" evidence="1">
    <location>
        <begin position="18"/>
        <end position="167"/>
    </location>
</feature>
<reference evidence="2 3" key="1">
    <citation type="submission" date="2016-03" db="EMBL/GenBank/DDBJ databases">
        <title>Draft genome sequence of Paenibacillus glacialis DSM 22343.</title>
        <authorList>
            <person name="Shin S.-K."/>
            <person name="Yi H."/>
        </authorList>
    </citation>
    <scope>NUCLEOTIDE SEQUENCE [LARGE SCALE GENOMIC DNA]</scope>
    <source>
        <strain evidence="2 3">DSM 22343</strain>
    </source>
</reference>
<dbReference type="RefSeq" id="WP_068528502.1">
    <property type="nucleotide sequence ID" value="NZ_LVJH01000003.1"/>
</dbReference>
<proteinExistence type="predicted"/>
<dbReference type="AlphaFoldDB" id="A0A168N0E1"/>
<keyword evidence="1" id="KW-0732">Signal</keyword>
<evidence type="ECO:0000313" key="3">
    <source>
        <dbReference type="Proteomes" id="UP000076967"/>
    </source>
</evidence>
<evidence type="ECO:0000313" key="2">
    <source>
        <dbReference type="EMBL" id="OAB45251.1"/>
    </source>
</evidence>
<accession>A0A168N0E1</accession>
<name>A0A168N0E1_9BACL</name>
<protein>
    <submittedName>
        <fullName evidence="2">Uncharacterized protein</fullName>
    </submittedName>
</protein>
<gene>
    <name evidence="2" type="ORF">PGLA_03035</name>
</gene>
<organism evidence="2 3">
    <name type="scientific">Paenibacillus glacialis</name>
    <dbReference type="NCBI Taxonomy" id="494026"/>
    <lineage>
        <taxon>Bacteria</taxon>
        <taxon>Bacillati</taxon>
        <taxon>Bacillota</taxon>
        <taxon>Bacilli</taxon>
        <taxon>Bacillales</taxon>
        <taxon>Paenibacillaceae</taxon>
        <taxon>Paenibacillus</taxon>
    </lineage>
</organism>
<dbReference type="Proteomes" id="UP000076967">
    <property type="component" value="Unassembled WGS sequence"/>
</dbReference>
<dbReference type="PROSITE" id="PS51257">
    <property type="entry name" value="PROKAR_LIPOPROTEIN"/>
    <property type="match status" value="1"/>
</dbReference>